<sequence>MGRQCSTKCLRGSNKGGRWRRRCRATTQPPYRSSSTVHVPVSLGWAQSPSDQAREHCSADGSDSRTRSQATAQTLLGFLFPSLQLYSKAALRGRSMAPRAQQTGRRRNYRPTAASGTAPSERRDPRAVQESTVPRRTSLFATCTGTELPKRCDPARDRSLRTTRPTKSEHTLTSVPPVRPEAPFRSEGPSAQKNQLRAVRGPLSSSDATRQQREDRGLTTEPATTTKDEQTEAALPPGEALLACRAEALQDRLGCPELPAWLAAGRAVFPRRWLRPVVIGRQR</sequence>
<evidence type="ECO:0000313" key="2">
    <source>
        <dbReference type="EMBL" id="KAJ1206357.1"/>
    </source>
</evidence>
<feature type="compositionally biased region" description="Basic and acidic residues" evidence="1">
    <location>
        <begin position="148"/>
        <end position="170"/>
    </location>
</feature>
<gene>
    <name evidence="2" type="ORF">NDU88_001763</name>
</gene>
<accession>A0AAV7W1E7</accession>
<keyword evidence="3" id="KW-1185">Reference proteome</keyword>
<dbReference type="AlphaFoldDB" id="A0AAV7W1E7"/>
<feature type="region of interest" description="Disordered" evidence="1">
    <location>
        <begin position="93"/>
        <end position="235"/>
    </location>
</feature>
<protein>
    <submittedName>
        <fullName evidence="2">Uncharacterized protein</fullName>
    </submittedName>
</protein>
<evidence type="ECO:0000256" key="1">
    <source>
        <dbReference type="SAM" id="MobiDB-lite"/>
    </source>
</evidence>
<comment type="caution">
    <text evidence="2">The sequence shown here is derived from an EMBL/GenBank/DDBJ whole genome shotgun (WGS) entry which is preliminary data.</text>
</comment>
<dbReference type="Proteomes" id="UP001066276">
    <property type="component" value="Chromosome 1_2"/>
</dbReference>
<feature type="compositionally biased region" description="Polar residues" evidence="1">
    <location>
        <begin position="129"/>
        <end position="145"/>
    </location>
</feature>
<dbReference type="EMBL" id="JANPWB010000002">
    <property type="protein sequence ID" value="KAJ1206357.1"/>
    <property type="molecule type" value="Genomic_DNA"/>
</dbReference>
<proteinExistence type="predicted"/>
<feature type="compositionally biased region" description="Basic and acidic residues" evidence="1">
    <location>
        <begin position="52"/>
        <end position="66"/>
    </location>
</feature>
<organism evidence="2 3">
    <name type="scientific">Pleurodeles waltl</name>
    <name type="common">Iberian ribbed newt</name>
    <dbReference type="NCBI Taxonomy" id="8319"/>
    <lineage>
        <taxon>Eukaryota</taxon>
        <taxon>Metazoa</taxon>
        <taxon>Chordata</taxon>
        <taxon>Craniata</taxon>
        <taxon>Vertebrata</taxon>
        <taxon>Euteleostomi</taxon>
        <taxon>Amphibia</taxon>
        <taxon>Batrachia</taxon>
        <taxon>Caudata</taxon>
        <taxon>Salamandroidea</taxon>
        <taxon>Salamandridae</taxon>
        <taxon>Pleurodelinae</taxon>
        <taxon>Pleurodeles</taxon>
    </lineage>
</organism>
<reference evidence="2" key="1">
    <citation type="journal article" date="2022" name="bioRxiv">
        <title>Sequencing and chromosome-scale assembly of the giantPleurodeles waltlgenome.</title>
        <authorList>
            <person name="Brown T."/>
            <person name="Elewa A."/>
            <person name="Iarovenko S."/>
            <person name="Subramanian E."/>
            <person name="Araus A.J."/>
            <person name="Petzold A."/>
            <person name="Susuki M."/>
            <person name="Suzuki K.-i.T."/>
            <person name="Hayashi T."/>
            <person name="Toyoda A."/>
            <person name="Oliveira C."/>
            <person name="Osipova E."/>
            <person name="Leigh N.D."/>
            <person name="Simon A."/>
            <person name="Yun M.H."/>
        </authorList>
    </citation>
    <scope>NUCLEOTIDE SEQUENCE</scope>
    <source>
        <strain evidence="2">20211129_DDA</strain>
        <tissue evidence="2">Liver</tissue>
    </source>
</reference>
<evidence type="ECO:0000313" key="3">
    <source>
        <dbReference type="Proteomes" id="UP001066276"/>
    </source>
</evidence>
<feature type="region of interest" description="Disordered" evidence="1">
    <location>
        <begin position="46"/>
        <end position="68"/>
    </location>
</feature>
<name>A0AAV7W1E7_PLEWA</name>